<evidence type="ECO:0000256" key="6">
    <source>
        <dbReference type="RuleBase" id="RU000682"/>
    </source>
</evidence>
<keyword evidence="2 5" id="KW-0238">DNA-binding</keyword>
<evidence type="ECO:0000313" key="11">
    <source>
        <dbReference type="Proteomes" id="UP000285301"/>
    </source>
</evidence>
<keyword evidence="11" id="KW-1185">Reference proteome</keyword>
<comment type="caution">
    <text evidence="9">The sequence shown here is derived from an EMBL/GenBank/DDBJ whole genome shotgun (WGS) entry which is preliminary data.</text>
</comment>
<evidence type="ECO:0000313" key="9">
    <source>
        <dbReference type="EMBL" id="RWS12928.1"/>
    </source>
</evidence>
<feature type="domain" description="Homeobox" evidence="8">
    <location>
        <begin position="273"/>
        <end position="333"/>
    </location>
</feature>
<dbReference type="OrthoDB" id="6159439at2759"/>
<evidence type="ECO:0000256" key="2">
    <source>
        <dbReference type="ARBA" id="ARBA00023125"/>
    </source>
</evidence>
<name>A0A443RCC9_9ACAR</name>
<dbReference type="Pfam" id="PF00046">
    <property type="entry name" value="Homeodomain"/>
    <property type="match status" value="1"/>
</dbReference>
<dbReference type="GO" id="GO:0000981">
    <property type="term" value="F:DNA-binding transcription factor activity, RNA polymerase II-specific"/>
    <property type="evidence" value="ECO:0007669"/>
    <property type="project" value="InterPro"/>
</dbReference>
<dbReference type="SUPFAM" id="SSF46689">
    <property type="entry name" value="Homeodomain-like"/>
    <property type="match status" value="1"/>
</dbReference>
<feature type="region of interest" description="Disordered" evidence="7">
    <location>
        <begin position="225"/>
        <end position="279"/>
    </location>
</feature>
<dbReference type="Gene3D" id="1.10.10.60">
    <property type="entry name" value="Homeodomain-like"/>
    <property type="match status" value="1"/>
</dbReference>
<evidence type="ECO:0000313" key="10">
    <source>
        <dbReference type="EMBL" id="RWS13871.1"/>
    </source>
</evidence>
<organism evidence="9 11">
    <name type="scientific">Dinothrombium tinctorium</name>
    <dbReference type="NCBI Taxonomy" id="1965070"/>
    <lineage>
        <taxon>Eukaryota</taxon>
        <taxon>Metazoa</taxon>
        <taxon>Ecdysozoa</taxon>
        <taxon>Arthropoda</taxon>
        <taxon>Chelicerata</taxon>
        <taxon>Arachnida</taxon>
        <taxon>Acari</taxon>
        <taxon>Acariformes</taxon>
        <taxon>Trombidiformes</taxon>
        <taxon>Prostigmata</taxon>
        <taxon>Anystina</taxon>
        <taxon>Parasitengona</taxon>
        <taxon>Trombidioidea</taxon>
        <taxon>Trombidiidae</taxon>
        <taxon>Dinothrombium</taxon>
    </lineage>
</organism>
<feature type="compositionally biased region" description="Polar residues" evidence="7">
    <location>
        <begin position="42"/>
        <end position="55"/>
    </location>
</feature>
<evidence type="ECO:0000259" key="8">
    <source>
        <dbReference type="PROSITE" id="PS50071"/>
    </source>
</evidence>
<dbReference type="PROSITE" id="PS50071">
    <property type="entry name" value="HOMEOBOX_2"/>
    <property type="match status" value="1"/>
</dbReference>
<feature type="compositionally biased region" description="Gly residues" evidence="7">
    <location>
        <begin position="373"/>
        <end position="396"/>
    </location>
</feature>
<feature type="compositionally biased region" description="Low complexity" evidence="7">
    <location>
        <begin position="397"/>
        <end position="410"/>
    </location>
</feature>
<feature type="compositionally biased region" description="Polar residues" evidence="7">
    <location>
        <begin position="1"/>
        <end position="23"/>
    </location>
</feature>
<keyword evidence="3 5" id="KW-0371">Homeobox</keyword>
<feature type="region of interest" description="Disordered" evidence="7">
    <location>
        <begin position="372"/>
        <end position="410"/>
    </location>
</feature>
<evidence type="ECO:0000256" key="5">
    <source>
        <dbReference type="PROSITE-ProRule" id="PRU00108"/>
    </source>
</evidence>
<dbReference type="InterPro" id="IPR017970">
    <property type="entry name" value="Homeobox_CS"/>
</dbReference>
<feature type="compositionally biased region" description="Acidic residues" evidence="7">
    <location>
        <begin position="230"/>
        <end position="242"/>
    </location>
</feature>
<evidence type="ECO:0000256" key="7">
    <source>
        <dbReference type="SAM" id="MobiDB-lite"/>
    </source>
</evidence>
<gene>
    <name evidence="10" type="ORF">B4U79_03586</name>
    <name evidence="9" type="ORF">B4U79_15058</name>
</gene>
<dbReference type="EMBL" id="NCKU01001156">
    <property type="protein sequence ID" value="RWS12928.1"/>
    <property type="molecule type" value="Genomic_DNA"/>
</dbReference>
<dbReference type="GO" id="GO:0005634">
    <property type="term" value="C:nucleus"/>
    <property type="evidence" value="ECO:0007669"/>
    <property type="project" value="UniProtKB-SubCell"/>
</dbReference>
<dbReference type="GO" id="GO:0003677">
    <property type="term" value="F:DNA binding"/>
    <property type="evidence" value="ECO:0007669"/>
    <property type="project" value="UniProtKB-UniRule"/>
</dbReference>
<dbReference type="SMART" id="SM00389">
    <property type="entry name" value="HOX"/>
    <property type="match status" value="1"/>
</dbReference>
<comment type="subcellular location">
    <subcellularLocation>
        <location evidence="1 5 6">Nucleus</location>
    </subcellularLocation>
</comment>
<protein>
    <submittedName>
        <fullName evidence="9">Homeobox protein-like protein</fullName>
    </submittedName>
</protein>
<dbReference type="PANTHER" id="PTHR24333:SF5">
    <property type="entry name" value="VENT HOMEOBOX"/>
    <property type="match status" value="1"/>
</dbReference>
<evidence type="ECO:0000256" key="4">
    <source>
        <dbReference type="ARBA" id="ARBA00023242"/>
    </source>
</evidence>
<sequence length="478" mass="51566">MTVDLTSEIPSQNLPIMPNSNKEYSVENGSKHDRKGNEASIAANQENDVNNAKGKSNQKEELCKSKCEKSEVKSENGCAVNIANKSQTNSSFFIKDILNNEKITSTNTKSTKTTDSTTAAIVTSTLSTVMTTTISSAAGTPKAFNKCITPLINAQDISTRVAADAFHCSPTASLAAIAANTFSYEMLKQNSINTGNNHNQINHLGNGIVENCLIAANMQNSSEFSKCSMEDDENGYASSEDESSVKSSASSNSLRSNRYTNRSEIQPQLKSQKKHRKARTAFTDHQLSTLEKSFERQKYLSVQDRMELAAKLNLSDTQVKTWYQNRRTKWKRQTAVGIELLAEAGNYAAVQRMLQSAPQWLNHLTQTFSRTGTLGGVGNGSGAGSANGHAGGGGSNGLQSPSSLPLSSMSSLSMSGHHSLDLYYRQAANLIQPSALNASTILQATSGRFGHRSLSPFTTALHAQHFTDDISKSNPASI</sequence>
<dbReference type="PROSITE" id="PS00027">
    <property type="entry name" value="HOMEOBOX_1"/>
    <property type="match status" value="1"/>
</dbReference>
<dbReference type="EMBL" id="NCKU01000861">
    <property type="protein sequence ID" value="RWS13871.1"/>
    <property type="molecule type" value="Genomic_DNA"/>
</dbReference>
<keyword evidence="4 5" id="KW-0539">Nucleus</keyword>
<evidence type="ECO:0000256" key="3">
    <source>
        <dbReference type="ARBA" id="ARBA00023155"/>
    </source>
</evidence>
<dbReference type="CDD" id="cd00086">
    <property type="entry name" value="homeodomain"/>
    <property type="match status" value="1"/>
</dbReference>
<dbReference type="PRINTS" id="PR00024">
    <property type="entry name" value="HOMEOBOX"/>
</dbReference>
<dbReference type="InterPro" id="IPR001356">
    <property type="entry name" value="HD"/>
</dbReference>
<dbReference type="InterPro" id="IPR050848">
    <property type="entry name" value="Homeobox_TF"/>
</dbReference>
<dbReference type="AlphaFoldDB" id="A0A443RCC9"/>
<reference evidence="9 11" key="1">
    <citation type="journal article" date="2018" name="Gigascience">
        <title>Genomes of trombidid mites reveal novel predicted allergens and laterally-transferred genes associated with secondary metabolism.</title>
        <authorList>
            <person name="Dong X."/>
            <person name="Chaisiri K."/>
            <person name="Xia D."/>
            <person name="Armstrong S.D."/>
            <person name="Fang Y."/>
            <person name="Donnelly M.J."/>
            <person name="Kadowaki T."/>
            <person name="McGarry J.W."/>
            <person name="Darby A.C."/>
            <person name="Makepeace B.L."/>
        </authorList>
    </citation>
    <scope>NUCLEOTIDE SEQUENCE [LARGE SCALE GENOMIC DNA]</scope>
    <source>
        <strain evidence="9">UoL-WK</strain>
    </source>
</reference>
<feature type="compositionally biased region" description="Polar residues" evidence="7">
    <location>
        <begin position="257"/>
        <end position="270"/>
    </location>
</feature>
<dbReference type="Proteomes" id="UP000285301">
    <property type="component" value="Unassembled WGS sequence"/>
</dbReference>
<feature type="compositionally biased region" description="Low complexity" evidence="7">
    <location>
        <begin position="245"/>
        <end position="256"/>
    </location>
</feature>
<dbReference type="InterPro" id="IPR020479">
    <property type="entry name" value="HD_metazoa"/>
</dbReference>
<reference evidence="9" key="2">
    <citation type="submission" date="2018-11" db="EMBL/GenBank/DDBJ databases">
        <title>Trombidioid mite genomics.</title>
        <authorList>
            <person name="Dong X."/>
        </authorList>
    </citation>
    <scope>NUCLEOTIDE SEQUENCE</scope>
    <source>
        <strain evidence="9">UoL-WK</strain>
    </source>
</reference>
<feature type="DNA-binding region" description="Homeobox" evidence="5">
    <location>
        <begin position="275"/>
        <end position="334"/>
    </location>
</feature>
<evidence type="ECO:0000256" key="1">
    <source>
        <dbReference type="ARBA" id="ARBA00004123"/>
    </source>
</evidence>
<feature type="region of interest" description="Disordered" evidence="7">
    <location>
        <begin position="1"/>
        <end position="61"/>
    </location>
</feature>
<accession>A0A443RCC9</accession>
<dbReference type="PANTHER" id="PTHR24333">
    <property type="entry name" value="HOMEO BOX HB9 LIKE A-RELATED"/>
    <property type="match status" value="1"/>
</dbReference>
<dbReference type="InterPro" id="IPR009057">
    <property type="entry name" value="Homeodomain-like_sf"/>
</dbReference>
<proteinExistence type="predicted"/>